<feature type="transmembrane region" description="Helical" evidence="3">
    <location>
        <begin position="426"/>
        <end position="449"/>
    </location>
</feature>
<dbReference type="Gene3D" id="1.20.1250.20">
    <property type="entry name" value="MFS general substrate transporter like domains"/>
    <property type="match status" value="2"/>
</dbReference>
<comment type="similarity">
    <text evidence="2">Belongs to the major facilitator superfamily. Monocarboxylate porter (TC 2.A.1.13) family.</text>
</comment>
<dbReference type="RefSeq" id="XP_040875604.1">
    <property type="nucleotide sequence ID" value="XM_041023537.1"/>
</dbReference>
<evidence type="ECO:0000256" key="3">
    <source>
        <dbReference type="SAM" id="Phobius"/>
    </source>
</evidence>
<keyword evidence="3" id="KW-0812">Transmembrane</keyword>
<feature type="domain" description="Major facilitator superfamily (MFS) profile" evidence="4">
    <location>
        <begin position="265"/>
        <end position="459"/>
    </location>
</feature>
<dbReference type="PROSITE" id="PS50850">
    <property type="entry name" value="MFS"/>
    <property type="match status" value="1"/>
</dbReference>
<sequence>MSPTITTPAAKTGPQSALQDLHHVPPALSAHASSNNLEDNFAPAEPPNIVEASRIADSTVPEGGYGWVVIVGCATLTWWYLGMSYSWGIMQSALVERGLSSASTLSFIGSLCVTFNSILALAHARFIRLVGTRQAALVGIICLGSGSILSGFCTESVGGLFFTSGAIMGIGTSLCFMLVSVTPAQYFNRKRGLAIGLIYAAGGLGGTALTLGMSGLIKRVGPAWTFRILGFMILATGVPAAFVIKERVPIKKNAFVDRTLLKDFRFLTLFVAGALSTFYLLVPPFFLPLYCNTLGLSETAGAGLVAAFNFSSAVGRLLCGLLCDKLGPVNTLFISLLLNSTTFLVVWPFSTTLGPLIVFVILNGLGNGGFFSATPPVVSSLFGSLRMPVVMGMIITGWGTVYLMGAPIAGYLLGAYGGQHGSLKSYHPAIFFAGSAALAACLSVGLVRLKLDRKILSKI</sequence>
<keyword evidence="3" id="KW-0472">Membrane</keyword>
<dbReference type="Pfam" id="PF07690">
    <property type="entry name" value="MFS_1"/>
    <property type="match status" value="1"/>
</dbReference>
<feature type="transmembrane region" description="Helical" evidence="3">
    <location>
        <begin position="390"/>
        <end position="414"/>
    </location>
</feature>
<dbReference type="AlphaFoldDB" id="A0A074W7N4"/>
<dbReference type="GeneID" id="63916910"/>
<feature type="transmembrane region" description="Helical" evidence="3">
    <location>
        <begin position="331"/>
        <end position="350"/>
    </location>
</feature>
<feature type="transmembrane region" description="Helical" evidence="3">
    <location>
        <begin position="64"/>
        <end position="81"/>
    </location>
</feature>
<organism evidence="5 6">
    <name type="scientific">Aureobasidium melanogenum (strain CBS 110374)</name>
    <name type="common">Aureobasidium pullulans var. melanogenum</name>
    <dbReference type="NCBI Taxonomy" id="1043003"/>
    <lineage>
        <taxon>Eukaryota</taxon>
        <taxon>Fungi</taxon>
        <taxon>Dikarya</taxon>
        <taxon>Ascomycota</taxon>
        <taxon>Pezizomycotina</taxon>
        <taxon>Dothideomycetes</taxon>
        <taxon>Dothideomycetidae</taxon>
        <taxon>Dothideales</taxon>
        <taxon>Saccotheciaceae</taxon>
        <taxon>Aureobasidium</taxon>
    </lineage>
</organism>
<dbReference type="PANTHER" id="PTHR11360">
    <property type="entry name" value="MONOCARBOXYLATE TRANSPORTER"/>
    <property type="match status" value="1"/>
</dbReference>
<feature type="transmembrane region" description="Helical" evidence="3">
    <location>
        <begin position="264"/>
        <end position="287"/>
    </location>
</feature>
<keyword evidence="3" id="KW-1133">Transmembrane helix</keyword>
<dbReference type="InterPro" id="IPR050327">
    <property type="entry name" value="Proton-linked_MCT"/>
</dbReference>
<dbReference type="InterPro" id="IPR036259">
    <property type="entry name" value="MFS_trans_sf"/>
</dbReference>
<dbReference type="PANTHER" id="PTHR11360:SF305">
    <property type="entry name" value="MAJOR FACILITATOR SUPERFAMILY (MFS) PROFILE DOMAIN-CONTAINING PROTEIN"/>
    <property type="match status" value="1"/>
</dbReference>
<dbReference type="GO" id="GO:0022857">
    <property type="term" value="F:transmembrane transporter activity"/>
    <property type="evidence" value="ECO:0007669"/>
    <property type="project" value="InterPro"/>
</dbReference>
<evidence type="ECO:0000256" key="2">
    <source>
        <dbReference type="ARBA" id="ARBA00006727"/>
    </source>
</evidence>
<feature type="transmembrane region" description="Helical" evidence="3">
    <location>
        <begin position="356"/>
        <end position="378"/>
    </location>
</feature>
<dbReference type="SUPFAM" id="SSF103473">
    <property type="entry name" value="MFS general substrate transporter"/>
    <property type="match status" value="1"/>
</dbReference>
<dbReference type="GO" id="GO:0016020">
    <property type="term" value="C:membrane"/>
    <property type="evidence" value="ECO:0007669"/>
    <property type="project" value="UniProtKB-SubCell"/>
</dbReference>
<gene>
    <name evidence="5" type="ORF">M437DRAFT_59188</name>
</gene>
<dbReference type="InterPro" id="IPR020846">
    <property type="entry name" value="MFS_dom"/>
</dbReference>
<proteinExistence type="inferred from homology"/>
<feature type="transmembrane region" description="Helical" evidence="3">
    <location>
        <begin position="193"/>
        <end position="217"/>
    </location>
</feature>
<feature type="transmembrane region" description="Helical" evidence="3">
    <location>
        <begin position="223"/>
        <end position="244"/>
    </location>
</feature>
<feature type="transmembrane region" description="Helical" evidence="3">
    <location>
        <begin position="299"/>
        <end position="319"/>
    </location>
</feature>
<evidence type="ECO:0000313" key="6">
    <source>
        <dbReference type="Proteomes" id="UP000030672"/>
    </source>
</evidence>
<keyword evidence="6" id="KW-1185">Reference proteome</keyword>
<evidence type="ECO:0000313" key="5">
    <source>
        <dbReference type="EMBL" id="KEQ58581.1"/>
    </source>
</evidence>
<feature type="transmembrane region" description="Helical" evidence="3">
    <location>
        <begin position="101"/>
        <end position="122"/>
    </location>
</feature>
<protein>
    <submittedName>
        <fullName evidence="5">MFS general substrate transporter</fullName>
    </submittedName>
</protein>
<reference evidence="5 6" key="1">
    <citation type="journal article" date="2014" name="BMC Genomics">
        <title>Genome sequencing of four Aureobasidium pullulans varieties: biotechnological potential, stress tolerance, and description of new species.</title>
        <authorList>
            <person name="Gostin Ar C."/>
            <person name="Ohm R.A."/>
            <person name="Kogej T."/>
            <person name="Sonjak S."/>
            <person name="Turk M."/>
            <person name="Zajc J."/>
            <person name="Zalar P."/>
            <person name="Grube M."/>
            <person name="Sun H."/>
            <person name="Han J."/>
            <person name="Sharma A."/>
            <person name="Chiniquy J."/>
            <person name="Ngan C.Y."/>
            <person name="Lipzen A."/>
            <person name="Barry K."/>
            <person name="Grigoriev I.V."/>
            <person name="Gunde-Cimerman N."/>
        </authorList>
    </citation>
    <scope>NUCLEOTIDE SEQUENCE [LARGE SCALE GENOMIC DNA]</scope>
    <source>
        <strain evidence="5 6">CBS 110374</strain>
    </source>
</reference>
<name>A0A074W7N4_AURM1</name>
<dbReference type="EMBL" id="KL584854">
    <property type="protein sequence ID" value="KEQ58581.1"/>
    <property type="molecule type" value="Genomic_DNA"/>
</dbReference>
<dbReference type="Proteomes" id="UP000030672">
    <property type="component" value="Unassembled WGS sequence"/>
</dbReference>
<dbReference type="InterPro" id="IPR011701">
    <property type="entry name" value="MFS"/>
</dbReference>
<accession>A0A074W7N4</accession>
<dbReference type="HOGENOM" id="CLU_001265_1_2_1"/>
<feature type="transmembrane region" description="Helical" evidence="3">
    <location>
        <begin position="158"/>
        <end position="181"/>
    </location>
</feature>
<comment type="subcellular location">
    <subcellularLocation>
        <location evidence="1">Membrane</location>
        <topology evidence="1">Multi-pass membrane protein</topology>
    </subcellularLocation>
</comment>
<evidence type="ECO:0000259" key="4">
    <source>
        <dbReference type="PROSITE" id="PS50850"/>
    </source>
</evidence>
<feature type="transmembrane region" description="Helical" evidence="3">
    <location>
        <begin position="134"/>
        <end position="152"/>
    </location>
</feature>
<evidence type="ECO:0000256" key="1">
    <source>
        <dbReference type="ARBA" id="ARBA00004141"/>
    </source>
</evidence>